<evidence type="ECO:0000259" key="9">
    <source>
        <dbReference type="PROSITE" id="PS50893"/>
    </source>
</evidence>
<dbReference type="RefSeq" id="WP_350720146.1">
    <property type="nucleotide sequence ID" value="NZ_JBEPCO010000018.1"/>
</dbReference>
<evidence type="ECO:0000256" key="8">
    <source>
        <dbReference type="SAM" id="MobiDB-lite"/>
    </source>
</evidence>
<dbReference type="EMBL" id="JBEPCV010000021">
    <property type="protein sequence ID" value="MER6906316.1"/>
    <property type="molecule type" value="Genomic_DNA"/>
</dbReference>
<keyword evidence="4" id="KW-1003">Cell membrane</keyword>
<dbReference type="Gene3D" id="3.40.50.300">
    <property type="entry name" value="P-loop containing nucleotide triphosphate hydrolases"/>
    <property type="match status" value="2"/>
</dbReference>
<dbReference type="InterPro" id="IPR003439">
    <property type="entry name" value="ABC_transporter-like_ATP-bd"/>
</dbReference>
<evidence type="ECO:0000256" key="5">
    <source>
        <dbReference type="ARBA" id="ARBA00022741"/>
    </source>
</evidence>
<dbReference type="InterPro" id="IPR027417">
    <property type="entry name" value="P-loop_NTPase"/>
</dbReference>
<feature type="domain" description="ABC transporter" evidence="9">
    <location>
        <begin position="26"/>
        <end position="283"/>
    </location>
</feature>
<name>A0ABV1VJU6_9ACTN</name>
<proteinExistence type="inferred from homology"/>
<dbReference type="Pfam" id="PF08352">
    <property type="entry name" value="oligo_HPY"/>
    <property type="match status" value="2"/>
</dbReference>
<gene>
    <name evidence="10" type="ORF">ABT322_21640</name>
</gene>
<feature type="region of interest" description="Disordered" evidence="8">
    <location>
        <begin position="652"/>
        <end position="683"/>
    </location>
</feature>
<dbReference type="InterPro" id="IPR013563">
    <property type="entry name" value="Oligopep_ABC_C"/>
</dbReference>
<dbReference type="InterPro" id="IPR050388">
    <property type="entry name" value="ABC_Ni/Peptide_Import"/>
</dbReference>
<keyword evidence="11" id="KW-1185">Reference proteome</keyword>
<evidence type="ECO:0000313" key="11">
    <source>
        <dbReference type="Proteomes" id="UP001490330"/>
    </source>
</evidence>
<dbReference type="PROSITE" id="PS50893">
    <property type="entry name" value="ABC_TRANSPORTER_2"/>
    <property type="match status" value="2"/>
</dbReference>
<feature type="compositionally biased region" description="Pro residues" evidence="8">
    <location>
        <begin position="670"/>
        <end position="683"/>
    </location>
</feature>
<dbReference type="PANTHER" id="PTHR43297:SF2">
    <property type="entry name" value="DIPEPTIDE TRANSPORT ATP-BINDING PROTEIN DPPD"/>
    <property type="match status" value="1"/>
</dbReference>
<evidence type="ECO:0000256" key="1">
    <source>
        <dbReference type="ARBA" id="ARBA00004202"/>
    </source>
</evidence>
<evidence type="ECO:0000256" key="4">
    <source>
        <dbReference type="ARBA" id="ARBA00022475"/>
    </source>
</evidence>
<feature type="domain" description="ABC transporter" evidence="9">
    <location>
        <begin position="399"/>
        <end position="652"/>
    </location>
</feature>
<dbReference type="NCBIfam" id="NF008453">
    <property type="entry name" value="PRK11308.1"/>
    <property type="match status" value="2"/>
</dbReference>
<dbReference type="NCBIfam" id="TIGR01727">
    <property type="entry name" value="oligo_HPY"/>
    <property type="match status" value="1"/>
</dbReference>
<comment type="subcellular location">
    <subcellularLocation>
        <location evidence="1">Cell membrane</location>
        <topology evidence="1">Peripheral membrane protein</topology>
    </subcellularLocation>
</comment>
<sequence length="683" mass="71983">MTDVSRTVSGTASAVPGTAADMVPLLEVTGLRITATGAPASATVVDGVDLRVGPGECVGVVGESGSGKSLLVRAVAGLLPEGVTVTGGSARLAGREALGLSDGERHALRGRRLTLLLQDPFTMLHPQLTCGRQIADGLRDDHPALTAAGGRRARHITRRAEVVRRLAEVGLEPAVADQYPHELSGGMRQRVAAAAALAGDPDLLVADEPTTALDAANQRALLDLLRGLQQRRGMGLLLITHDLSVAFSTCDRVYVLYAGSVLEQGAAADLRREPGHPYTAALLAAEPSVHTRHERLPAVPGFVPPPGSRGQGCPFADRCPHAAPECRTGPLRLRVPPPRAHPDRQTKGEPRLSACVRLAVLSEHLAPAANGTPGRAPARTAADQPDGLRTEPRATLPALRMTGVHRTFQGSGEPHPAVRDVTLTVPDGKITALVGESGSGKTTLARIAVGLESFDAGHVEVGDVSLSAGRLPAGARRTRLASRAQIVFQDPFSSLNPLRTVGATLAEALTAAGRLPDGKRRERRLHLRTRVDELLTQVGLPTAHARRRPAGLSGGERQRVAIARALAVRPRLLVCDEAVAALDVSVQAQLLNLLTELQRAEGFAVLFITHDLGVVRQIADEVAVMYRGELVEQGPASRVLDRPSHQWTRRMLDSLPESRRTTPASTADGPGPPTTPESPAPTT</sequence>
<evidence type="ECO:0000256" key="7">
    <source>
        <dbReference type="ARBA" id="ARBA00023136"/>
    </source>
</evidence>
<dbReference type="Proteomes" id="UP001490330">
    <property type="component" value="Unassembled WGS sequence"/>
</dbReference>
<dbReference type="PROSITE" id="PS00211">
    <property type="entry name" value="ABC_TRANSPORTER_1"/>
    <property type="match status" value="1"/>
</dbReference>
<comment type="similarity">
    <text evidence="2">Belongs to the ABC transporter superfamily.</text>
</comment>
<keyword evidence="7" id="KW-0472">Membrane</keyword>
<dbReference type="SMART" id="SM00382">
    <property type="entry name" value="AAA"/>
    <property type="match status" value="2"/>
</dbReference>
<dbReference type="Pfam" id="PF00005">
    <property type="entry name" value="ABC_tran"/>
    <property type="match status" value="2"/>
</dbReference>
<dbReference type="CDD" id="cd03257">
    <property type="entry name" value="ABC_NikE_OppD_transporters"/>
    <property type="match status" value="2"/>
</dbReference>
<dbReference type="SUPFAM" id="SSF52540">
    <property type="entry name" value="P-loop containing nucleoside triphosphate hydrolases"/>
    <property type="match status" value="2"/>
</dbReference>
<protein>
    <submittedName>
        <fullName evidence="10">ABC transporter ATP-binding protein</fullName>
    </submittedName>
</protein>
<reference evidence="10 11" key="1">
    <citation type="submission" date="2024-06" db="EMBL/GenBank/DDBJ databases">
        <title>The Natural Products Discovery Center: Release of the First 8490 Sequenced Strains for Exploring Actinobacteria Biosynthetic Diversity.</title>
        <authorList>
            <person name="Kalkreuter E."/>
            <person name="Kautsar S.A."/>
            <person name="Yang D."/>
            <person name="Bader C.D."/>
            <person name="Teijaro C.N."/>
            <person name="Fluegel L."/>
            <person name="Davis C.M."/>
            <person name="Simpson J.R."/>
            <person name="Lauterbach L."/>
            <person name="Steele A.D."/>
            <person name="Gui C."/>
            <person name="Meng S."/>
            <person name="Li G."/>
            <person name="Viehrig K."/>
            <person name="Ye F."/>
            <person name="Su P."/>
            <person name="Kiefer A.F."/>
            <person name="Nichols A."/>
            <person name="Cepeda A.J."/>
            <person name="Yan W."/>
            <person name="Fan B."/>
            <person name="Jiang Y."/>
            <person name="Adhikari A."/>
            <person name="Zheng C.-J."/>
            <person name="Schuster L."/>
            <person name="Cowan T.M."/>
            <person name="Smanski M.J."/>
            <person name="Chevrette M.G."/>
            <person name="De Carvalho L.P.S."/>
            <person name="Shen B."/>
        </authorList>
    </citation>
    <scope>NUCLEOTIDE SEQUENCE [LARGE SCALE GENOMIC DNA]</scope>
    <source>
        <strain evidence="10 11">NPDC000632</strain>
    </source>
</reference>
<keyword evidence="3" id="KW-0813">Transport</keyword>
<dbReference type="PANTHER" id="PTHR43297">
    <property type="entry name" value="OLIGOPEPTIDE TRANSPORT ATP-BINDING PROTEIN APPD"/>
    <property type="match status" value="1"/>
</dbReference>
<feature type="region of interest" description="Disordered" evidence="8">
    <location>
        <begin position="330"/>
        <end position="351"/>
    </location>
</feature>
<evidence type="ECO:0000256" key="3">
    <source>
        <dbReference type="ARBA" id="ARBA00022448"/>
    </source>
</evidence>
<dbReference type="GO" id="GO:0005524">
    <property type="term" value="F:ATP binding"/>
    <property type="evidence" value="ECO:0007669"/>
    <property type="project" value="UniProtKB-KW"/>
</dbReference>
<evidence type="ECO:0000256" key="2">
    <source>
        <dbReference type="ARBA" id="ARBA00005417"/>
    </source>
</evidence>
<dbReference type="InterPro" id="IPR017871">
    <property type="entry name" value="ABC_transporter-like_CS"/>
</dbReference>
<feature type="region of interest" description="Disordered" evidence="8">
    <location>
        <begin position="366"/>
        <end position="390"/>
    </location>
</feature>
<dbReference type="InterPro" id="IPR003593">
    <property type="entry name" value="AAA+_ATPase"/>
</dbReference>
<keyword evidence="6 10" id="KW-0067">ATP-binding</keyword>
<accession>A0ABV1VJU6</accession>
<comment type="caution">
    <text evidence="10">The sequence shown here is derived from an EMBL/GenBank/DDBJ whole genome shotgun (WGS) entry which is preliminary data.</text>
</comment>
<evidence type="ECO:0000256" key="6">
    <source>
        <dbReference type="ARBA" id="ARBA00022840"/>
    </source>
</evidence>
<evidence type="ECO:0000313" key="10">
    <source>
        <dbReference type="EMBL" id="MER6906316.1"/>
    </source>
</evidence>
<organism evidence="10 11">
    <name type="scientific">Streptomyces flaveolus</name>
    <dbReference type="NCBI Taxonomy" id="67297"/>
    <lineage>
        <taxon>Bacteria</taxon>
        <taxon>Bacillati</taxon>
        <taxon>Actinomycetota</taxon>
        <taxon>Actinomycetes</taxon>
        <taxon>Kitasatosporales</taxon>
        <taxon>Streptomycetaceae</taxon>
        <taxon>Streptomyces</taxon>
    </lineage>
</organism>
<keyword evidence="5" id="KW-0547">Nucleotide-binding</keyword>
<feature type="compositionally biased region" description="Basic and acidic residues" evidence="8">
    <location>
        <begin position="340"/>
        <end position="350"/>
    </location>
</feature>